<proteinExistence type="predicted"/>
<protein>
    <submittedName>
        <fullName evidence="1">Uncharacterized protein</fullName>
    </submittedName>
</protein>
<sequence>MDRIIILIPSVIVAFLDRAKECGVRRRAKARYRAIGPALRARNRAHRRQLAEEKAKWARLQNGQGTDKAYCAAITVKERAKMSINGS</sequence>
<name>A0ABD2KZQ1_9BILA</name>
<evidence type="ECO:0000313" key="2">
    <source>
        <dbReference type="Proteomes" id="UP001620626"/>
    </source>
</evidence>
<dbReference type="Proteomes" id="UP001620626">
    <property type="component" value="Unassembled WGS sequence"/>
</dbReference>
<dbReference type="AlphaFoldDB" id="A0ABD2KZQ1"/>
<gene>
    <name evidence="1" type="ORF">niasHT_014453</name>
</gene>
<evidence type="ECO:0000313" key="1">
    <source>
        <dbReference type="EMBL" id="KAL3108304.1"/>
    </source>
</evidence>
<dbReference type="EMBL" id="JBICBT010000591">
    <property type="protein sequence ID" value="KAL3108304.1"/>
    <property type="molecule type" value="Genomic_DNA"/>
</dbReference>
<organism evidence="1 2">
    <name type="scientific">Heterodera trifolii</name>
    <dbReference type="NCBI Taxonomy" id="157864"/>
    <lineage>
        <taxon>Eukaryota</taxon>
        <taxon>Metazoa</taxon>
        <taxon>Ecdysozoa</taxon>
        <taxon>Nematoda</taxon>
        <taxon>Chromadorea</taxon>
        <taxon>Rhabditida</taxon>
        <taxon>Tylenchina</taxon>
        <taxon>Tylenchomorpha</taxon>
        <taxon>Tylenchoidea</taxon>
        <taxon>Heteroderidae</taxon>
        <taxon>Heteroderinae</taxon>
        <taxon>Heterodera</taxon>
    </lineage>
</organism>
<keyword evidence="2" id="KW-1185">Reference proteome</keyword>
<comment type="caution">
    <text evidence="1">The sequence shown here is derived from an EMBL/GenBank/DDBJ whole genome shotgun (WGS) entry which is preliminary data.</text>
</comment>
<reference evidence="1 2" key="1">
    <citation type="submission" date="2024-10" db="EMBL/GenBank/DDBJ databases">
        <authorList>
            <person name="Kim D."/>
        </authorList>
    </citation>
    <scope>NUCLEOTIDE SEQUENCE [LARGE SCALE GENOMIC DNA]</scope>
    <source>
        <strain evidence="1">BH-2024</strain>
    </source>
</reference>
<accession>A0ABD2KZQ1</accession>